<reference evidence="1 2" key="1">
    <citation type="submission" date="2019-01" db="EMBL/GenBank/DDBJ databases">
        <title>The draft genome of Rhizobium sp. 24NR.</title>
        <authorList>
            <person name="Liu L."/>
            <person name="Liang L."/>
            <person name="Shi S."/>
            <person name="Xu L."/>
            <person name="Wang X."/>
            <person name="Li L."/>
            <person name="Zhang X."/>
        </authorList>
    </citation>
    <scope>NUCLEOTIDE SEQUENCE [LARGE SCALE GENOMIC DNA]</scope>
    <source>
        <strain evidence="1 2">24NR</strain>
    </source>
</reference>
<proteinExistence type="predicted"/>
<protein>
    <submittedName>
        <fullName evidence="1">Uncharacterized protein</fullName>
    </submittedName>
</protein>
<comment type="caution">
    <text evidence="1">The sequence shown here is derived from an EMBL/GenBank/DDBJ whole genome shotgun (WGS) entry which is preliminary data.</text>
</comment>
<dbReference type="Proteomes" id="UP000287687">
    <property type="component" value="Unassembled WGS sequence"/>
</dbReference>
<gene>
    <name evidence="1" type="ORF">EPK99_11370</name>
</gene>
<sequence length="86" mass="9899">MAIFNYGAGAGLYPCKTHRMRSRIRYQRFDSAAEALRFAIEDMPAQLLRGSILEVDEARFDANQIRRLYDASDYPLERRSSPLLAD</sequence>
<name>A0A3S3SFM6_9HYPH</name>
<dbReference type="RefSeq" id="WP_128443133.1">
    <property type="nucleotide sequence ID" value="NZ_SBIP01000002.1"/>
</dbReference>
<accession>A0A3S3SFM6</accession>
<evidence type="ECO:0000313" key="1">
    <source>
        <dbReference type="EMBL" id="RWX79158.1"/>
    </source>
</evidence>
<dbReference type="OrthoDB" id="8445391at2"/>
<dbReference type="EMBL" id="SBIP01000002">
    <property type="protein sequence ID" value="RWX79158.1"/>
    <property type="molecule type" value="Genomic_DNA"/>
</dbReference>
<evidence type="ECO:0000313" key="2">
    <source>
        <dbReference type="Proteomes" id="UP000287687"/>
    </source>
</evidence>
<keyword evidence="2" id="KW-1185">Reference proteome</keyword>
<dbReference type="AlphaFoldDB" id="A0A3S3SFM6"/>
<organism evidence="1 2">
    <name type="scientific">Neorhizobium lilium</name>
    <dbReference type="NCBI Taxonomy" id="2503024"/>
    <lineage>
        <taxon>Bacteria</taxon>
        <taxon>Pseudomonadati</taxon>
        <taxon>Pseudomonadota</taxon>
        <taxon>Alphaproteobacteria</taxon>
        <taxon>Hyphomicrobiales</taxon>
        <taxon>Rhizobiaceae</taxon>
        <taxon>Rhizobium/Agrobacterium group</taxon>
        <taxon>Neorhizobium</taxon>
    </lineage>
</organism>